<sequence>MSMTYKPVSFFIMAAMLAGCGNKAVQQEQQAPVKVNVFKVSTSDIPREFSYSGTIEPDNTADIGFAVPGVVNSILAEEGQTVKQGQLLAAIDATEYSNALAIATAGLEQAEDMYNRLNELYQKGSLPAKDYIDIRTKVAQAKANKQISAKHIADSKLYSPISGIIAARKIERGSAAAPGVPAFTIVKTDMVYAKAAIPESEVGSFKQGTIANVYIPTLQDSVSGKITIINPQADAVSRTYNIKIKIPNSNGILLPGMLANISINTGKSMSSLTVPATAVVRDADDITYVFIADAQHKAIRKRITVGALTGKNEVVVTTGLQGGEQVITTGLSNLKDGASISL</sequence>
<accession>A0A365XRZ1</accession>
<feature type="domain" description="CusB-like beta-barrel" evidence="2">
    <location>
        <begin position="191"/>
        <end position="265"/>
    </location>
</feature>
<evidence type="ECO:0000313" key="6">
    <source>
        <dbReference type="Proteomes" id="UP000253410"/>
    </source>
</evidence>
<comment type="similarity">
    <text evidence="1">Belongs to the membrane fusion protein (MFP) (TC 8.A.1) family.</text>
</comment>
<dbReference type="SUPFAM" id="SSF111369">
    <property type="entry name" value="HlyD-like secretion proteins"/>
    <property type="match status" value="1"/>
</dbReference>
<dbReference type="InterPro" id="IPR058627">
    <property type="entry name" value="MdtA-like_C"/>
</dbReference>
<evidence type="ECO:0000256" key="1">
    <source>
        <dbReference type="ARBA" id="ARBA00009477"/>
    </source>
</evidence>
<dbReference type="Gene3D" id="2.40.420.20">
    <property type="match status" value="1"/>
</dbReference>
<dbReference type="Gene3D" id="2.40.50.100">
    <property type="match status" value="1"/>
</dbReference>
<reference evidence="5 6" key="1">
    <citation type="submission" date="2018-05" db="EMBL/GenBank/DDBJ databases">
        <title>Chitinophaga sp. K3CV102501T nov., isolated from isolated from a monsoon evergreen broad-leaved forest soil.</title>
        <authorList>
            <person name="Lv Y."/>
        </authorList>
    </citation>
    <scope>NUCLEOTIDE SEQUENCE [LARGE SCALE GENOMIC DNA]</scope>
    <source>
        <strain evidence="5 6">GDMCC 1.1325</strain>
    </source>
</reference>
<evidence type="ECO:0000259" key="3">
    <source>
        <dbReference type="Pfam" id="PF25967"/>
    </source>
</evidence>
<dbReference type="AlphaFoldDB" id="A0A365XRZ1"/>
<dbReference type="InterPro" id="IPR058792">
    <property type="entry name" value="Beta-barrel_RND_2"/>
</dbReference>
<dbReference type="Proteomes" id="UP000253410">
    <property type="component" value="Unassembled WGS sequence"/>
</dbReference>
<dbReference type="Gene3D" id="1.10.287.470">
    <property type="entry name" value="Helix hairpin bin"/>
    <property type="match status" value="1"/>
</dbReference>
<dbReference type="PROSITE" id="PS51257">
    <property type="entry name" value="PROKAR_LIPOPROTEIN"/>
    <property type="match status" value="1"/>
</dbReference>
<dbReference type="Pfam" id="PF25954">
    <property type="entry name" value="Beta-barrel_RND_2"/>
    <property type="match status" value="1"/>
</dbReference>
<dbReference type="PANTHER" id="PTHR30469">
    <property type="entry name" value="MULTIDRUG RESISTANCE PROTEIN MDTA"/>
    <property type="match status" value="1"/>
</dbReference>
<evidence type="ECO:0000259" key="2">
    <source>
        <dbReference type="Pfam" id="PF25954"/>
    </source>
</evidence>
<dbReference type="InterPro" id="IPR058647">
    <property type="entry name" value="BSH_CzcB-like"/>
</dbReference>
<organism evidence="5 6">
    <name type="scientific">Chitinophaga flava</name>
    <dbReference type="NCBI Taxonomy" id="2259036"/>
    <lineage>
        <taxon>Bacteria</taxon>
        <taxon>Pseudomonadati</taxon>
        <taxon>Bacteroidota</taxon>
        <taxon>Chitinophagia</taxon>
        <taxon>Chitinophagales</taxon>
        <taxon>Chitinophagaceae</taxon>
        <taxon>Chitinophaga</taxon>
    </lineage>
</organism>
<dbReference type="Pfam" id="PF25973">
    <property type="entry name" value="BSH_CzcB"/>
    <property type="match status" value="1"/>
</dbReference>
<dbReference type="InterPro" id="IPR006143">
    <property type="entry name" value="RND_pump_MFP"/>
</dbReference>
<gene>
    <name evidence="5" type="ORF">DF182_21385</name>
</gene>
<dbReference type="GO" id="GO:0015562">
    <property type="term" value="F:efflux transmembrane transporter activity"/>
    <property type="evidence" value="ECO:0007669"/>
    <property type="project" value="TreeGrafter"/>
</dbReference>
<evidence type="ECO:0000259" key="4">
    <source>
        <dbReference type="Pfam" id="PF25973"/>
    </source>
</evidence>
<dbReference type="NCBIfam" id="TIGR01730">
    <property type="entry name" value="RND_mfp"/>
    <property type="match status" value="1"/>
</dbReference>
<evidence type="ECO:0000313" key="5">
    <source>
        <dbReference type="EMBL" id="RBL89093.1"/>
    </source>
</evidence>
<dbReference type="EMBL" id="QFFJ01000002">
    <property type="protein sequence ID" value="RBL89093.1"/>
    <property type="molecule type" value="Genomic_DNA"/>
</dbReference>
<dbReference type="OrthoDB" id="9806939at2"/>
<dbReference type="Gene3D" id="2.40.30.170">
    <property type="match status" value="1"/>
</dbReference>
<protein>
    <submittedName>
        <fullName evidence="5">Efflux RND transporter periplasmic adaptor subunit</fullName>
    </submittedName>
</protein>
<feature type="domain" description="CzcB-like barrel-sandwich hybrid" evidence="4">
    <location>
        <begin position="60"/>
        <end position="185"/>
    </location>
</feature>
<proteinExistence type="inferred from homology"/>
<dbReference type="Pfam" id="PF25967">
    <property type="entry name" value="RND-MFP_C"/>
    <property type="match status" value="1"/>
</dbReference>
<keyword evidence="6" id="KW-1185">Reference proteome</keyword>
<dbReference type="GO" id="GO:1990281">
    <property type="term" value="C:efflux pump complex"/>
    <property type="evidence" value="ECO:0007669"/>
    <property type="project" value="TreeGrafter"/>
</dbReference>
<name>A0A365XRZ1_9BACT</name>
<feature type="domain" description="Multidrug resistance protein MdtA-like C-terminal permuted SH3" evidence="3">
    <location>
        <begin position="272"/>
        <end position="331"/>
    </location>
</feature>
<comment type="caution">
    <text evidence="5">The sequence shown here is derived from an EMBL/GenBank/DDBJ whole genome shotgun (WGS) entry which is preliminary data.</text>
</comment>